<reference evidence="5" key="1">
    <citation type="journal article" date="2021" name="PeerJ">
        <title>Extensive microbial diversity within the chicken gut microbiome revealed by metagenomics and culture.</title>
        <authorList>
            <person name="Gilroy R."/>
            <person name="Ravi A."/>
            <person name="Getino M."/>
            <person name="Pursley I."/>
            <person name="Horton D.L."/>
            <person name="Alikhan N.F."/>
            <person name="Baker D."/>
            <person name="Gharbi K."/>
            <person name="Hall N."/>
            <person name="Watson M."/>
            <person name="Adriaenssens E.M."/>
            <person name="Foster-Nyarko E."/>
            <person name="Jarju S."/>
            <person name="Secka A."/>
            <person name="Antonio M."/>
            <person name="Oren A."/>
            <person name="Chaudhuri R.R."/>
            <person name="La Ragione R."/>
            <person name="Hildebrand F."/>
            <person name="Pallen M.J."/>
        </authorList>
    </citation>
    <scope>NUCLEOTIDE SEQUENCE</scope>
    <source>
        <strain evidence="5">4100</strain>
    </source>
</reference>
<feature type="transmembrane region" description="Helical" evidence="2">
    <location>
        <begin position="214"/>
        <end position="232"/>
    </location>
</feature>
<evidence type="ECO:0000313" key="5">
    <source>
        <dbReference type="EMBL" id="HJE39988.1"/>
    </source>
</evidence>
<keyword evidence="2" id="KW-1133">Transmembrane helix</keyword>
<keyword evidence="2" id="KW-0812">Transmembrane</keyword>
<dbReference type="InterPro" id="IPR043738">
    <property type="entry name" value="DUF5683"/>
</dbReference>
<proteinExistence type="predicted"/>
<reference evidence="5" key="2">
    <citation type="submission" date="2021-09" db="EMBL/GenBank/DDBJ databases">
        <authorList>
            <person name="Gilroy R."/>
        </authorList>
    </citation>
    <scope>NUCLEOTIDE SEQUENCE</scope>
    <source>
        <strain evidence="5">4100</strain>
    </source>
</reference>
<gene>
    <name evidence="5" type="ORF">K8V47_09565</name>
</gene>
<dbReference type="AlphaFoldDB" id="A0A4Q0U8B1"/>
<dbReference type="EMBL" id="DYXT01000049">
    <property type="protein sequence ID" value="HJE39988.1"/>
    <property type="molecule type" value="Genomic_DNA"/>
</dbReference>
<dbReference type="Proteomes" id="UP000711407">
    <property type="component" value="Unassembled WGS sequence"/>
</dbReference>
<sequence>MNISANGFKHIPSRFMAMALTLLLVLSQAAAAWADDDPKPAGRKPAGRTSHRETPIRELPDSLQIGIIPSQDIANDSVADAEPIFGSELALTAPADEAGWDDDTLGVKTFNPDPTRAVWLSVLCPGLGQVYNRRFWKLPIIVGGFMGLGYGTAWNNKMLRDYTRAYVDLVDGDPSSQSYLDFLAKGTTLDDYNTADLQRIFDSRRKMYRRNRDLCIISMVGVYLLAIVDAYVDASLSHFDITPDLSMDVAPAVIPDARSTFPGVGMQWALNF</sequence>
<feature type="domain" description="DUF5683" evidence="4">
    <location>
        <begin position="112"/>
        <end position="272"/>
    </location>
</feature>
<comment type="caution">
    <text evidence="5">The sequence shown here is derived from an EMBL/GenBank/DDBJ whole genome shotgun (WGS) entry which is preliminary data.</text>
</comment>
<evidence type="ECO:0000259" key="4">
    <source>
        <dbReference type="Pfam" id="PF18935"/>
    </source>
</evidence>
<keyword evidence="2" id="KW-0472">Membrane</keyword>
<feature type="signal peptide" evidence="3">
    <location>
        <begin position="1"/>
        <end position="34"/>
    </location>
</feature>
<accession>A0A4Q0U8B1</accession>
<organism evidence="5 6">
    <name type="scientific">Candidatus Amulumruptor caecigallinarius</name>
    <dbReference type="NCBI Taxonomy" id="2109911"/>
    <lineage>
        <taxon>Bacteria</taxon>
        <taxon>Pseudomonadati</taxon>
        <taxon>Bacteroidota</taxon>
        <taxon>Bacteroidia</taxon>
        <taxon>Bacteroidales</taxon>
        <taxon>Muribaculaceae</taxon>
        <taxon>Candidatus Amulumruptor</taxon>
    </lineage>
</organism>
<keyword evidence="3" id="KW-0732">Signal</keyword>
<feature type="chain" id="PRO_5043758639" evidence="3">
    <location>
        <begin position="35"/>
        <end position="272"/>
    </location>
</feature>
<feature type="transmembrane region" description="Helical" evidence="2">
    <location>
        <begin position="135"/>
        <end position="154"/>
    </location>
</feature>
<evidence type="ECO:0000256" key="1">
    <source>
        <dbReference type="SAM" id="MobiDB-lite"/>
    </source>
</evidence>
<dbReference type="Pfam" id="PF18935">
    <property type="entry name" value="DUF5683"/>
    <property type="match status" value="1"/>
</dbReference>
<name>A0A4Q0U8B1_9BACT</name>
<protein>
    <submittedName>
        <fullName evidence="5">DUF5683 domain-containing protein</fullName>
    </submittedName>
</protein>
<evidence type="ECO:0000256" key="3">
    <source>
        <dbReference type="SAM" id="SignalP"/>
    </source>
</evidence>
<evidence type="ECO:0000256" key="2">
    <source>
        <dbReference type="SAM" id="Phobius"/>
    </source>
</evidence>
<feature type="region of interest" description="Disordered" evidence="1">
    <location>
        <begin position="35"/>
        <end position="55"/>
    </location>
</feature>
<evidence type="ECO:0000313" key="6">
    <source>
        <dbReference type="Proteomes" id="UP000711407"/>
    </source>
</evidence>